<dbReference type="eggNOG" id="COG0515">
    <property type="taxonomic scope" value="Bacteria"/>
</dbReference>
<dbReference type="HOGENOM" id="CLU_851811_0_0_3"/>
<gene>
    <name evidence="2" type="ORF">MC7420_1200</name>
</gene>
<accession>B4VXR0</accession>
<sequence>MEQQSIVSYKKSSDSDGVALEPQTEATLFDFRWFFQLPPLLKGMGVSIAACNTVVISFGLYSLLNAVPSNPDLDRLERARAEYDAGNFQKAIALAKSIPQESALYQDSKTSLKRWRREWHTAAAQYQAAEQALKEKRWRDVLAEARKMDGVRFWRRKVESLVEQAKPELEAEAQQLLNQAYAKAQEKDFTGALNLLNQIPPETTTAAKIQPKLAEYEEKQRIKAEHLLQQAYNQAAKRDFKSALNYLSQISPGTSTYDTAQIKMAEYSQKQHFKEEVERTVQLARRESEEQEESSEPFSTEPFISTETDEKTSELNPGNQLQEVTP</sequence>
<evidence type="ECO:0000313" key="2">
    <source>
        <dbReference type="EMBL" id="EDX73404.1"/>
    </source>
</evidence>
<evidence type="ECO:0000256" key="1">
    <source>
        <dbReference type="SAM" id="MobiDB-lite"/>
    </source>
</evidence>
<proteinExistence type="predicted"/>
<feature type="compositionally biased region" description="Polar residues" evidence="1">
    <location>
        <begin position="314"/>
        <end position="326"/>
    </location>
</feature>
<feature type="region of interest" description="Disordered" evidence="1">
    <location>
        <begin position="280"/>
        <end position="326"/>
    </location>
</feature>
<dbReference type="STRING" id="118168.MC7420_1200"/>
<dbReference type="OrthoDB" id="468998at2"/>
<feature type="compositionally biased region" description="Low complexity" evidence="1">
    <location>
        <begin position="296"/>
        <end position="305"/>
    </location>
</feature>
<protein>
    <submittedName>
        <fullName evidence="2">Uncharacterized protein</fullName>
    </submittedName>
</protein>
<evidence type="ECO:0000313" key="3">
    <source>
        <dbReference type="Proteomes" id="UP000003835"/>
    </source>
</evidence>
<reference evidence="2 3" key="1">
    <citation type="submission" date="2008-07" db="EMBL/GenBank/DDBJ databases">
        <authorList>
            <person name="Tandeau de Marsac N."/>
            <person name="Ferriera S."/>
            <person name="Johnson J."/>
            <person name="Kravitz S."/>
            <person name="Beeson K."/>
            <person name="Sutton G."/>
            <person name="Rogers Y.-H."/>
            <person name="Friedman R."/>
            <person name="Frazier M."/>
            <person name="Venter J.C."/>
        </authorList>
    </citation>
    <scope>NUCLEOTIDE SEQUENCE [LARGE SCALE GENOMIC DNA]</scope>
    <source>
        <strain evidence="2 3">PCC 7420</strain>
    </source>
</reference>
<dbReference type="AlphaFoldDB" id="B4VXR0"/>
<dbReference type="RefSeq" id="WP_006103486.1">
    <property type="nucleotide sequence ID" value="NZ_DS989858.1"/>
</dbReference>
<keyword evidence="3" id="KW-1185">Reference proteome</keyword>
<dbReference type="Proteomes" id="UP000003835">
    <property type="component" value="Unassembled WGS sequence"/>
</dbReference>
<organism evidence="2 3">
    <name type="scientific">Coleofasciculus chthonoplastes PCC 7420</name>
    <dbReference type="NCBI Taxonomy" id="118168"/>
    <lineage>
        <taxon>Bacteria</taxon>
        <taxon>Bacillati</taxon>
        <taxon>Cyanobacteriota</taxon>
        <taxon>Cyanophyceae</taxon>
        <taxon>Coleofasciculales</taxon>
        <taxon>Coleofasciculaceae</taxon>
        <taxon>Coleofasciculus</taxon>
    </lineage>
</organism>
<name>B4VXR0_9CYAN</name>
<dbReference type="EMBL" id="DS989858">
    <property type="protein sequence ID" value="EDX73404.1"/>
    <property type="molecule type" value="Genomic_DNA"/>
</dbReference>